<dbReference type="Gene3D" id="3.40.50.150">
    <property type="entry name" value="Vaccinia Virus protein VP39"/>
    <property type="match status" value="1"/>
</dbReference>
<protein>
    <recommendedName>
        <fullName evidence="2">Protein-L-isoaspartate O-methyltransferase</fullName>
    </recommendedName>
    <alternativeName>
        <fullName evidence="3">Protein L-isoaspartyl methyltransferase</fullName>
    </alternativeName>
</protein>
<evidence type="ECO:0000256" key="2">
    <source>
        <dbReference type="ARBA" id="ARBA00013346"/>
    </source>
</evidence>
<dbReference type="OrthoDB" id="9810066at2"/>
<dbReference type="EMBL" id="CBTK010000267">
    <property type="protein sequence ID" value="CDH46547.1"/>
    <property type="molecule type" value="Genomic_DNA"/>
</dbReference>
<dbReference type="SUPFAM" id="SSF53335">
    <property type="entry name" value="S-adenosyl-L-methionine-dependent methyltransferases"/>
    <property type="match status" value="1"/>
</dbReference>
<dbReference type="RefSeq" id="WP_034435239.1">
    <property type="nucleotide sequence ID" value="NZ_CBTK010000267.1"/>
</dbReference>
<keyword evidence="5" id="KW-1185">Reference proteome</keyword>
<evidence type="ECO:0000313" key="4">
    <source>
        <dbReference type="EMBL" id="CDH46547.1"/>
    </source>
</evidence>
<evidence type="ECO:0000313" key="5">
    <source>
        <dbReference type="Proteomes" id="UP000019184"/>
    </source>
</evidence>
<comment type="similarity">
    <text evidence="1">Belongs to the methyltransferase superfamily. L-isoaspartyl/D-aspartyl protein methyltransferase family.</text>
</comment>
<dbReference type="InterPro" id="IPR029063">
    <property type="entry name" value="SAM-dependent_MTases_sf"/>
</dbReference>
<dbReference type="PANTHER" id="PTHR11579">
    <property type="entry name" value="PROTEIN-L-ISOASPARTATE O-METHYLTRANSFERASE"/>
    <property type="match status" value="1"/>
</dbReference>
<dbReference type="AlphaFoldDB" id="A0A7U7J5L5"/>
<dbReference type="Pfam" id="PF01135">
    <property type="entry name" value="PCMT"/>
    <property type="match status" value="1"/>
</dbReference>
<accession>A0A7U7J5L5</accession>
<dbReference type="PANTHER" id="PTHR11579:SF18">
    <property type="entry name" value="PROTEIN-L-ISOASPARTATE O-METHYLTRANSFERASE"/>
    <property type="match status" value="1"/>
</dbReference>
<sequence>MTAFNFELARYNLIEQQIRPWDVLDQRVLDVLADIPREDFVPDHYRNLAFSDIAIPLGHGEFMLRPTVEGRILQALALQPTDRVLEIGTGSAYLTAALARLAASVTSIDILPEFTEAARHKLKMHGFDNAMLHSGDASQGWGEQRYHAIAVTGSVATMAEVWRQSLRVGGRLFIVIGQPPVMEALLITRVGEQEWIRESLFDTELSPLRNAEPIKHFEF</sequence>
<proteinExistence type="inferred from homology"/>
<dbReference type="GO" id="GO:0005737">
    <property type="term" value="C:cytoplasm"/>
    <property type="evidence" value="ECO:0007669"/>
    <property type="project" value="TreeGrafter"/>
</dbReference>
<reference evidence="4 5" key="1">
    <citation type="journal article" date="2014" name="ISME J.">
        <title>Candidatus Competibacter-lineage genomes retrieved from metagenomes reveal functional metabolic diversity.</title>
        <authorList>
            <person name="McIlroy S.J."/>
            <person name="Albertsen M."/>
            <person name="Andresen E.K."/>
            <person name="Saunders A.M."/>
            <person name="Kristiansen R."/>
            <person name="Stokholm-Bjerregaard M."/>
            <person name="Nielsen K.L."/>
            <person name="Nielsen P.H."/>
        </authorList>
    </citation>
    <scope>NUCLEOTIDE SEQUENCE [LARGE SCALE GENOMIC DNA]</scope>
    <source>
        <strain evidence="4 5">Run_B_J11</strain>
    </source>
</reference>
<evidence type="ECO:0000256" key="3">
    <source>
        <dbReference type="ARBA" id="ARBA00030757"/>
    </source>
</evidence>
<name>A0A7U7J5L5_9GAMM</name>
<dbReference type="CDD" id="cd02440">
    <property type="entry name" value="AdoMet_MTases"/>
    <property type="match status" value="1"/>
</dbReference>
<comment type="caution">
    <text evidence="4">The sequence shown here is derived from an EMBL/GenBank/DDBJ whole genome shotgun (WGS) entry which is preliminary data.</text>
</comment>
<gene>
    <name evidence="4" type="ORF">BN874_510018</name>
</gene>
<dbReference type="GO" id="GO:0004719">
    <property type="term" value="F:protein-L-isoaspartate (D-aspartate) O-methyltransferase activity"/>
    <property type="evidence" value="ECO:0007669"/>
    <property type="project" value="InterPro"/>
</dbReference>
<dbReference type="InterPro" id="IPR000682">
    <property type="entry name" value="PCMT"/>
</dbReference>
<evidence type="ECO:0000256" key="1">
    <source>
        <dbReference type="ARBA" id="ARBA00005369"/>
    </source>
</evidence>
<organism evidence="4 5">
    <name type="scientific">Candidatus Contendobacter odensis Run_B_J11</name>
    <dbReference type="NCBI Taxonomy" id="1400861"/>
    <lineage>
        <taxon>Bacteria</taxon>
        <taxon>Pseudomonadati</taxon>
        <taxon>Pseudomonadota</taxon>
        <taxon>Gammaproteobacteria</taxon>
        <taxon>Candidatus Competibacteraceae</taxon>
        <taxon>Candidatus Contendibacter</taxon>
    </lineage>
</organism>
<dbReference type="Proteomes" id="UP000019184">
    <property type="component" value="Unassembled WGS sequence"/>
</dbReference>